<name>A0A094SME5_9ZZZZ</name>
<evidence type="ECO:0000313" key="1">
    <source>
        <dbReference type="EMBL" id="KGA19743.1"/>
    </source>
</evidence>
<accession>A0A094SME5</accession>
<protein>
    <submittedName>
        <fullName evidence="1">Uncharacterized protein</fullName>
    </submittedName>
</protein>
<dbReference type="EMBL" id="JNSK01000009">
    <property type="protein sequence ID" value="KGA19743.1"/>
    <property type="molecule type" value="Genomic_DNA"/>
</dbReference>
<organism evidence="1">
    <name type="scientific">freshwater metagenome</name>
    <dbReference type="NCBI Taxonomy" id="449393"/>
    <lineage>
        <taxon>unclassified sequences</taxon>
        <taxon>metagenomes</taxon>
        <taxon>ecological metagenomes</taxon>
    </lineage>
</organism>
<sequence length="429" mass="45157">MKARRFLIVALVLALLITASNSLNSSISREKFSLSYPSVLCPATLSGLTSQVSLGSRNTKIKRVGSSSSKFVNSRALRIPIPGDPILVDAQGITPIIWQSRTGSWAGGTICTDPATSQWFVGGSADITSRGKLILVNSGLSEAVADVFIWSDKSPATSKPLSIKANSFQTLGLDSLAPGDASIVIRVVSQSGRLNAFVVDERGKGLRTLGGDLVSPSVLPSKEIYIPAIPLQPRVNNAPAQQLRLLVPGETDAIISVEVISGDGRFIPIGFDGITIKEGQVTNLSLSPSVTSSVYGLRIVSDEPIVAGVFSNVGRDFVWSSSVPALAPFTIAMTGMSPLLVFVGDSINVEMELTVAGGKRVNKTIQGSDIAFWRVPNNARNLNFLRVSANTYASALQKSVNGFGSIPLVAGSVLTKSAIPSANIRVLNP</sequence>
<gene>
    <name evidence="1" type="ORF">GM50_4510</name>
</gene>
<proteinExistence type="predicted"/>
<dbReference type="InterPro" id="IPR043777">
    <property type="entry name" value="DUF5719"/>
</dbReference>
<dbReference type="Pfam" id="PF18986">
    <property type="entry name" value="DUF5719"/>
    <property type="match status" value="1"/>
</dbReference>
<reference evidence="1" key="1">
    <citation type="submission" date="2014-05" db="EMBL/GenBank/DDBJ databases">
        <title>Key roles for freshwater Actinobacteria revealed by deep metagenomic sequencing.</title>
        <authorList>
            <person name="Ghai R."/>
            <person name="Mizuno C.M."/>
            <person name="Picazo A."/>
            <person name="Camacho A."/>
            <person name="Rodriguez-Valera F."/>
        </authorList>
    </citation>
    <scope>NUCLEOTIDE SEQUENCE</scope>
</reference>
<dbReference type="AlphaFoldDB" id="A0A094SME5"/>
<comment type="caution">
    <text evidence="1">The sequence shown here is derived from an EMBL/GenBank/DDBJ whole genome shotgun (WGS) entry which is preliminary data.</text>
</comment>